<feature type="compositionally biased region" description="Pro residues" evidence="4">
    <location>
        <begin position="91"/>
        <end position="104"/>
    </location>
</feature>
<dbReference type="Proteomes" id="UP000075714">
    <property type="component" value="Unassembled WGS sequence"/>
</dbReference>
<gene>
    <name evidence="6" type="ORF">GPECTOR_51g680</name>
</gene>
<evidence type="ECO:0000259" key="5">
    <source>
        <dbReference type="PROSITE" id="PS50097"/>
    </source>
</evidence>
<dbReference type="GO" id="GO:0000151">
    <property type="term" value="C:ubiquitin ligase complex"/>
    <property type="evidence" value="ECO:0007669"/>
    <property type="project" value="TreeGrafter"/>
</dbReference>
<sequence>MSLRLNRNQHGNPRPGSNAAAVYSTGSDTAADAVVSFVAGDVWASGCDDGPGHAARFADIVGLAVDPRDGAIYVAENADFVEQLLLGEQPQPAPPPQHPPPPGAEGPELLAGDWWAAGQADGRGGAVRFAAIAGLAAGAGGRIYIADDGSLRRLDSSVGTVLTLLGGGSQRTWRTPHLALLPSGCLAACGHARDPALHLLGGGFLPPPLSPPSLVGGWRRWQRQRQEQAAELEDGGTCCDVCGAGVGSRGDRRHEAAVAAAERLCEQLQAPQGGDDHTGSGGAAAAVVTVRVGPRAFLAHRSLLALCSDYFKHLLAPDSGFAEAAAAHGSHYAQTELLDADPRAFGLLLSYMYTGTLAVPEELLRPTLELAGRLLMPDVCATLRPRLLAAGCGSPGTVAADLVWAEQHSLSDLVPELVRRFVRHRREAVAANPEAVRQLAEGSPALAAELLLAFGAAD</sequence>
<dbReference type="InterPro" id="IPR011333">
    <property type="entry name" value="SKP1/BTB/POZ_sf"/>
</dbReference>
<dbReference type="AlphaFoldDB" id="A0A150G811"/>
<dbReference type="PROSITE" id="PS50097">
    <property type="entry name" value="BTB"/>
    <property type="match status" value="1"/>
</dbReference>
<dbReference type="Gene3D" id="2.120.10.30">
    <property type="entry name" value="TolB, C-terminal domain"/>
    <property type="match status" value="2"/>
</dbReference>
<dbReference type="Pfam" id="PF00651">
    <property type="entry name" value="BTB"/>
    <property type="match status" value="1"/>
</dbReference>
<feature type="region of interest" description="Disordered" evidence="4">
    <location>
        <begin position="88"/>
        <end position="108"/>
    </location>
</feature>
<proteinExistence type="predicted"/>
<evidence type="ECO:0000256" key="3">
    <source>
        <dbReference type="ARBA" id="ARBA00023043"/>
    </source>
</evidence>
<evidence type="ECO:0000313" key="6">
    <source>
        <dbReference type="EMBL" id="KXZ45695.1"/>
    </source>
</evidence>
<evidence type="ECO:0000313" key="7">
    <source>
        <dbReference type="Proteomes" id="UP000075714"/>
    </source>
</evidence>
<dbReference type="OrthoDB" id="550906at2759"/>
<dbReference type="InterPro" id="IPR011042">
    <property type="entry name" value="6-blade_b-propeller_TolB-like"/>
</dbReference>
<dbReference type="PANTHER" id="PTHR46231:SF1">
    <property type="entry name" value="ANKYRIN REPEAT AND BTB_POZ DOMAIN-CONTAINING PROTEIN 1"/>
    <property type="match status" value="1"/>
</dbReference>
<dbReference type="InterPro" id="IPR000210">
    <property type="entry name" value="BTB/POZ_dom"/>
</dbReference>
<dbReference type="SMART" id="SM00225">
    <property type="entry name" value="BTB"/>
    <property type="match status" value="1"/>
</dbReference>
<protein>
    <recommendedName>
        <fullName evidence="5">BTB domain-containing protein</fullName>
    </recommendedName>
</protein>
<comment type="pathway">
    <text evidence="1">Protein modification; protein ubiquitination.</text>
</comment>
<dbReference type="GO" id="GO:0005737">
    <property type="term" value="C:cytoplasm"/>
    <property type="evidence" value="ECO:0007669"/>
    <property type="project" value="TreeGrafter"/>
</dbReference>
<feature type="compositionally biased region" description="Polar residues" evidence="4">
    <location>
        <begin position="1"/>
        <end position="11"/>
    </location>
</feature>
<organism evidence="6 7">
    <name type="scientific">Gonium pectorale</name>
    <name type="common">Green alga</name>
    <dbReference type="NCBI Taxonomy" id="33097"/>
    <lineage>
        <taxon>Eukaryota</taxon>
        <taxon>Viridiplantae</taxon>
        <taxon>Chlorophyta</taxon>
        <taxon>core chlorophytes</taxon>
        <taxon>Chlorophyceae</taxon>
        <taxon>CS clade</taxon>
        <taxon>Chlamydomonadales</taxon>
        <taxon>Volvocaceae</taxon>
        <taxon>Gonium</taxon>
    </lineage>
</organism>
<keyword evidence="3" id="KW-0040">ANK repeat</keyword>
<keyword evidence="7" id="KW-1185">Reference proteome</keyword>
<reference evidence="7" key="1">
    <citation type="journal article" date="2016" name="Nat. Commun.">
        <title>The Gonium pectorale genome demonstrates co-option of cell cycle regulation during the evolution of multicellularity.</title>
        <authorList>
            <person name="Hanschen E.R."/>
            <person name="Marriage T.N."/>
            <person name="Ferris P.J."/>
            <person name="Hamaji T."/>
            <person name="Toyoda A."/>
            <person name="Fujiyama A."/>
            <person name="Neme R."/>
            <person name="Noguchi H."/>
            <person name="Minakuchi Y."/>
            <person name="Suzuki M."/>
            <person name="Kawai-Toyooka H."/>
            <person name="Smith D.R."/>
            <person name="Sparks H."/>
            <person name="Anderson J."/>
            <person name="Bakaric R."/>
            <person name="Luria V."/>
            <person name="Karger A."/>
            <person name="Kirschner M.W."/>
            <person name="Durand P.M."/>
            <person name="Michod R.E."/>
            <person name="Nozaki H."/>
            <person name="Olson B.J."/>
        </authorList>
    </citation>
    <scope>NUCLEOTIDE SEQUENCE [LARGE SCALE GENOMIC DNA]</scope>
    <source>
        <strain evidence="7">NIES-2863</strain>
    </source>
</reference>
<evidence type="ECO:0000256" key="4">
    <source>
        <dbReference type="SAM" id="MobiDB-lite"/>
    </source>
</evidence>
<dbReference type="InterPro" id="IPR044515">
    <property type="entry name" value="ABTB1"/>
</dbReference>
<dbReference type="SUPFAM" id="SSF54695">
    <property type="entry name" value="POZ domain"/>
    <property type="match status" value="1"/>
</dbReference>
<feature type="domain" description="BTB" evidence="5">
    <location>
        <begin position="286"/>
        <end position="361"/>
    </location>
</feature>
<dbReference type="STRING" id="33097.A0A150G811"/>
<dbReference type="PANTHER" id="PTHR46231">
    <property type="entry name" value="ANKYRIN REPEAT AND BTB/POZ DOMAIN-CONTAINING PROTEIN 1"/>
    <property type="match status" value="1"/>
</dbReference>
<dbReference type="Gene3D" id="3.30.710.10">
    <property type="entry name" value="Potassium Channel Kv1.1, Chain A"/>
    <property type="match status" value="1"/>
</dbReference>
<dbReference type="EMBL" id="LSYV01000052">
    <property type="protein sequence ID" value="KXZ45695.1"/>
    <property type="molecule type" value="Genomic_DNA"/>
</dbReference>
<name>A0A150G811_GONPE</name>
<evidence type="ECO:0000256" key="2">
    <source>
        <dbReference type="ARBA" id="ARBA00022737"/>
    </source>
</evidence>
<dbReference type="CDD" id="cd18186">
    <property type="entry name" value="BTB_POZ_ZBTB_KLHL-like"/>
    <property type="match status" value="1"/>
</dbReference>
<comment type="caution">
    <text evidence="6">The sequence shown here is derived from an EMBL/GenBank/DDBJ whole genome shotgun (WGS) entry which is preliminary data.</text>
</comment>
<evidence type="ECO:0000256" key="1">
    <source>
        <dbReference type="ARBA" id="ARBA00004906"/>
    </source>
</evidence>
<keyword evidence="2" id="KW-0677">Repeat</keyword>
<accession>A0A150G811</accession>
<feature type="region of interest" description="Disordered" evidence="4">
    <location>
        <begin position="1"/>
        <end position="20"/>
    </location>
</feature>